<dbReference type="AlphaFoldDB" id="A0A6N9Z1I2"/>
<organism evidence="1 2">
    <name type="scientific">Bifidobacterium aerophilum</name>
    <dbReference type="NCBI Taxonomy" id="1798155"/>
    <lineage>
        <taxon>Bacteria</taxon>
        <taxon>Bacillati</taxon>
        <taxon>Actinomycetota</taxon>
        <taxon>Actinomycetes</taxon>
        <taxon>Bifidobacteriales</taxon>
        <taxon>Bifidobacteriaceae</taxon>
        <taxon>Bifidobacterium</taxon>
    </lineage>
</organism>
<reference evidence="1 2" key="1">
    <citation type="submission" date="2019-10" db="EMBL/GenBank/DDBJ databases">
        <title>Bifidobacterium from non-human primates.</title>
        <authorList>
            <person name="Modesto M."/>
        </authorList>
    </citation>
    <scope>NUCLEOTIDE SEQUENCE [LARGE SCALE GENOMIC DNA]</scope>
    <source>
        <strain evidence="1 2">TRE17</strain>
    </source>
</reference>
<evidence type="ECO:0000313" key="2">
    <source>
        <dbReference type="Proteomes" id="UP000469194"/>
    </source>
</evidence>
<name>A0A6N9Z1I2_9BIFI</name>
<evidence type="ECO:0000313" key="1">
    <source>
        <dbReference type="EMBL" id="NEG88459.1"/>
    </source>
</evidence>
<sequence>MPAASVAVGAMHELRGRGPLGGNVAYESWLSVVWRAIAWRAIAWPVVAWCAAADMVQHRPIIPRQDSLALTRRGREHAFSRPRRRSITSFQ</sequence>
<proteinExistence type="predicted"/>
<protein>
    <submittedName>
        <fullName evidence="1">Uncharacterized protein</fullName>
    </submittedName>
</protein>
<accession>A0A6N9Z1I2</accession>
<comment type="caution">
    <text evidence="1">The sequence shown here is derived from an EMBL/GenBank/DDBJ whole genome shotgun (WGS) entry which is preliminary data.</text>
</comment>
<gene>
    <name evidence="1" type="ORF">GFD25_00260</name>
</gene>
<dbReference type="Proteomes" id="UP000469194">
    <property type="component" value="Unassembled WGS sequence"/>
</dbReference>
<dbReference type="EMBL" id="WHZW01000001">
    <property type="protein sequence ID" value="NEG88459.1"/>
    <property type="molecule type" value="Genomic_DNA"/>
</dbReference>
<keyword evidence="2" id="KW-1185">Reference proteome</keyword>